<reference evidence="3" key="1">
    <citation type="journal article" date="2019" name="Int. J. Syst. Evol. Microbiol.">
        <title>The Global Catalogue of Microorganisms (GCM) 10K type strain sequencing project: providing services to taxonomists for standard genome sequencing and annotation.</title>
        <authorList>
            <consortium name="The Broad Institute Genomics Platform"/>
            <consortium name="The Broad Institute Genome Sequencing Center for Infectious Disease"/>
            <person name="Wu L."/>
            <person name="Ma J."/>
        </authorList>
    </citation>
    <scope>NUCLEOTIDE SEQUENCE [LARGE SCALE GENOMIC DNA]</scope>
    <source>
        <strain evidence="3">JCM 18657</strain>
    </source>
</reference>
<name>A0ABW2V4Y9_9BACL</name>
<organism evidence="2 3">
    <name type="scientific">Paenibacillus thermoaerophilus</name>
    <dbReference type="NCBI Taxonomy" id="1215385"/>
    <lineage>
        <taxon>Bacteria</taxon>
        <taxon>Bacillati</taxon>
        <taxon>Bacillota</taxon>
        <taxon>Bacilli</taxon>
        <taxon>Bacillales</taxon>
        <taxon>Paenibacillaceae</taxon>
        <taxon>Paenibacillus</taxon>
    </lineage>
</organism>
<keyword evidence="3" id="KW-1185">Reference proteome</keyword>
<evidence type="ECO:0000259" key="1">
    <source>
        <dbReference type="PROSITE" id="PS51766"/>
    </source>
</evidence>
<dbReference type="RefSeq" id="WP_138788155.1">
    <property type="nucleotide sequence ID" value="NZ_JBHTGQ010000018.1"/>
</dbReference>
<evidence type="ECO:0000313" key="3">
    <source>
        <dbReference type="Proteomes" id="UP001596528"/>
    </source>
</evidence>
<comment type="caution">
    <text evidence="2">The sequence shown here is derived from an EMBL/GenBank/DDBJ whole genome shotgun (WGS) entry which is preliminary data.</text>
</comment>
<dbReference type="CDD" id="cd08547">
    <property type="entry name" value="Type_II_cohesin"/>
    <property type="match status" value="1"/>
</dbReference>
<dbReference type="InterPro" id="IPR016134">
    <property type="entry name" value="Dockerin_dom"/>
</dbReference>
<dbReference type="SUPFAM" id="SSF63446">
    <property type="entry name" value="Type I dockerin domain"/>
    <property type="match status" value="1"/>
</dbReference>
<sequence length="875" mass="94141">MNLNRLSKRLTRTISGAVLAAAIWLPAESADARIMKELGEPAALGEPIQQAALFDGVYGTENGQDMLYTTSAGNPAMFNAVNLDTYTLARALPLPVGKSAWAHVTAPDGSVYIGVSDGGPILLRYNPASGTIDNLGAAVSGAKSVWSLTADEHGNIYGGTFDDGKVFQYNPATNQFRDYGVMVEGRDYVRSIAYKDGYVYAGIGAVGDLVKLNVETGEKTVIPLKPIEGVTQYPFVYGLDVRGDYLFAFLSGDGKAIYIIYDLDNETWLDQEYWGVSGLRVSPERNNKVYFVQNRELMEWDMTTRTAEPTGMTYGSSLRNSGWVRLDNDPQMPNPVLVTVQYAGGTAYFDVDARKVTTKPAVVRGSSLGIQALEKGPNGVLYMSGYTAATGAAYDPSTGQFSTFPLGQAESIGSSGNTVYFGVYPGAEIRAYDTGKPLKPDMPDQNPTLLFKVEDEQDRPYVNTFGDGKAFFGTIPTYGKTGGALVVFDESDPAGTYKVYRNVVQDQSIVGLAYRDGLIYGSTSIRGGLDSVSPATKAKMFIWDVEKEEKILEWEPDIPGAAKAPIMISGLTFGPDGLLWAAADGILFAIDPDSREITKSKVIFPGVENYGMWRPIHIRFSDDGLLYTDIYGKLVVVDPQSLEFANLGVSAALFTIGDDGNLYYAQEGTLYERSVSDAEYASPGRLSLEAPSKAAPGETFEVKVRVADAYRLYAADVSLEFDPAKVRLTDIRAGDAFAADAFADSRTDHAAGTARAVVTKLGDQEINGNAHVFTFVFQALDVKGPASVTLKRGSALGAVHTAESGLLYAEAEDRSIAVNLRDLTDVNGDGRVDEIDLVAVAKRVGASSFDPDLDVNGDGTIDITDAALVAMDLFE</sequence>
<dbReference type="InterPro" id="IPR002102">
    <property type="entry name" value="Cohesin_dom"/>
</dbReference>
<evidence type="ECO:0000313" key="2">
    <source>
        <dbReference type="EMBL" id="MFC7749856.1"/>
    </source>
</evidence>
<protein>
    <submittedName>
        <fullName evidence="2">Cohesin domain-containing protein</fullName>
    </submittedName>
</protein>
<feature type="domain" description="Dockerin" evidence="1">
    <location>
        <begin position="819"/>
        <end position="875"/>
    </location>
</feature>
<dbReference type="Gene3D" id="2.60.40.680">
    <property type="match status" value="1"/>
</dbReference>
<dbReference type="CDD" id="cd14254">
    <property type="entry name" value="Dockerin_II"/>
    <property type="match status" value="1"/>
</dbReference>
<dbReference type="InterPro" id="IPR018247">
    <property type="entry name" value="EF_Hand_1_Ca_BS"/>
</dbReference>
<dbReference type="Gene3D" id="1.10.1330.10">
    <property type="entry name" value="Dockerin domain"/>
    <property type="match status" value="1"/>
</dbReference>
<dbReference type="SUPFAM" id="SSF101898">
    <property type="entry name" value="NHL repeat"/>
    <property type="match status" value="1"/>
</dbReference>
<dbReference type="InterPro" id="IPR008965">
    <property type="entry name" value="CBM2/CBM3_carb-bd_dom_sf"/>
</dbReference>
<dbReference type="PROSITE" id="PS00018">
    <property type="entry name" value="EF_HAND_1"/>
    <property type="match status" value="1"/>
</dbReference>
<dbReference type="InterPro" id="IPR002105">
    <property type="entry name" value="Dockerin_1_rpt"/>
</dbReference>
<dbReference type="Pfam" id="PF00404">
    <property type="entry name" value="Dockerin_1"/>
    <property type="match status" value="1"/>
</dbReference>
<dbReference type="Proteomes" id="UP001596528">
    <property type="component" value="Unassembled WGS sequence"/>
</dbReference>
<gene>
    <name evidence="2" type="ORF">ACFQWB_07875</name>
</gene>
<dbReference type="EMBL" id="JBHTGQ010000018">
    <property type="protein sequence ID" value="MFC7749856.1"/>
    <property type="molecule type" value="Genomic_DNA"/>
</dbReference>
<dbReference type="Gene3D" id="2.130.10.10">
    <property type="entry name" value="YVTN repeat-like/Quinoprotein amine dehydrogenase"/>
    <property type="match status" value="1"/>
</dbReference>
<dbReference type="InterPro" id="IPR036439">
    <property type="entry name" value="Dockerin_dom_sf"/>
</dbReference>
<dbReference type="SUPFAM" id="SSF75011">
    <property type="entry name" value="3-carboxy-cis,cis-mucoante lactonizing enzyme"/>
    <property type="match status" value="1"/>
</dbReference>
<dbReference type="InterPro" id="IPR015943">
    <property type="entry name" value="WD40/YVTN_repeat-like_dom_sf"/>
</dbReference>
<accession>A0ABW2V4Y9</accession>
<dbReference type="Pfam" id="PF00963">
    <property type="entry name" value="Cohesin"/>
    <property type="match status" value="1"/>
</dbReference>
<dbReference type="PROSITE" id="PS51766">
    <property type="entry name" value="DOCKERIN"/>
    <property type="match status" value="1"/>
</dbReference>
<dbReference type="SUPFAM" id="SSF49384">
    <property type="entry name" value="Carbohydrate-binding domain"/>
    <property type="match status" value="1"/>
</dbReference>
<proteinExistence type="predicted"/>